<keyword evidence="8" id="KW-0812">Transmembrane</keyword>
<evidence type="ECO:0000256" key="6">
    <source>
        <dbReference type="PROSITE-ProRule" id="PRU10141"/>
    </source>
</evidence>
<keyword evidence="8" id="KW-0472">Membrane</keyword>
<dbReference type="GO" id="GO:0005524">
    <property type="term" value="F:ATP binding"/>
    <property type="evidence" value="ECO:0007669"/>
    <property type="project" value="UniProtKB-UniRule"/>
</dbReference>
<evidence type="ECO:0000256" key="7">
    <source>
        <dbReference type="SAM" id="MobiDB-lite"/>
    </source>
</evidence>
<feature type="domain" description="Protein kinase" evidence="9">
    <location>
        <begin position="518"/>
        <end position="819"/>
    </location>
</feature>
<dbReference type="InterPro" id="IPR011009">
    <property type="entry name" value="Kinase-like_dom_sf"/>
</dbReference>
<dbReference type="AlphaFoldDB" id="A0AAW1QF62"/>
<keyword evidence="4" id="KW-0418">Kinase</keyword>
<dbReference type="Proteomes" id="UP001489004">
    <property type="component" value="Unassembled WGS sequence"/>
</dbReference>
<gene>
    <name evidence="10" type="ORF">WJX72_004873</name>
</gene>
<comment type="caution">
    <text evidence="10">The sequence shown here is derived from an EMBL/GenBank/DDBJ whole genome shotgun (WGS) entry which is preliminary data.</text>
</comment>
<evidence type="ECO:0000256" key="3">
    <source>
        <dbReference type="ARBA" id="ARBA00022741"/>
    </source>
</evidence>
<dbReference type="InterPro" id="IPR001245">
    <property type="entry name" value="Ser-Thr/Tyr_kinase_cat_dom"/>
</dbReference>
<organism evidence="10 11">
    <name type="scientific">[Myrmecia] bisecta</name>
    <dbReference type="NCBI Taxonomy" id="41462"/>
    <lineage>
        <taxon>Eukaryota</taxon>
        <taxon>Viridiplantae</taxon>
        <taxon>Chlorophyta</taxon>
        <taxon>core chlorophytes</taxon>
        <taxon>Trebouxiophyceae</taxon>
        <taxon>Trebouxiales</taxon>
        <taxon>Trebouxiaceae</taxon>
        <taxon>Myrmecia</taxon>
    </lineage>
</organism>
<feature type="transmembrane region" description="Helical" evidence="8">
    <location>
        <begin position="403"/>
        <end position="424"/>
    </location>
</feature>
<accession>A0AAW1QF62</accession>
<dbReference type="GO" id="GO:0004674">
    <property type="term" value="F:protein serine/threonine kinase activity"/>
    <property type="evidence" value="ECO:0007669"/>
    <property type="project" value="UniProtKB-KW"/>
</dbReference>
<name>A0AAW1QF62_9CHLO</name>
<proteinExistence type="predicted"/>
<reference evidence="10 11" key="1">
    <citation type="journal article" date="2024" name="Nat. Commun.">
        <title>Phylogenomics reveals the evolutionary origins of lichenization in chlorophyte algae.</title>
        <authorList>
            <person name="Puginier C."/>
            <person name="Libourel C."/>
            <person name="Otte J."/>
            <person name="Skaloud P."/>
            <person name="Haon M."/>
            <person name="Grisel S."/>
            <person name="Petersen M."/>
            <person name="Berrin J.G."/>
            <person name="Delaux P.M."/>
            <person name="Dal Grande F."/>
            <person name="Keller J."/>
        </authorList>
    </citation>
    <scope>NUCLEOTIDE SEQUENCE [LARGE SCALE GENOMIC DNA]</scope>
    <source>
        <strain evidence="10 11">SAG 2043</strain>
    </source>
</reference>
<feature type="region of interest" description="Disordered" evidence="7">
    <location>
        <begin position="832"/>
        <end position="943"/>
    </location>
</feature>
<dbReference type="PROSITE" id="PS00107">
    <property type="entry name" value="PROTEIN_KINASE_ATP"/>
    <property type="match status" value="1"/>
</dbReference>
<keyword evidence="8" id="KW-1133">Transmembrane helix</keyword>
<feature type="compositionally biased region" description="Polar residues" evidence="7">
    <location>
        <begin position="832"/>
        <end position="844"/>
    </location>
</feature>
<feature type="compositionally biased region" description="Low complexity" evidence="7">
    <location>
        <begin position="851"/>
        <end position="866"/>
    </location>
</feature>
<dbReference type="PROSITE" id="PS50011">
    <property type="entry name" value="PROTEIN_KINASE_DOM"/>
    <property type="match status" value="1"/>
</dbReference>
<dbReference type="InterPro" id="IPR008271">
    <property type="entry name" value="Ser/Thr_kinase_AS"/>
</dbReference>
<sequence length="943" mass="99861">MQLQDWPASAPEVVVDRDLHVIAAPDAPLPVVDFNGLSSRVRIKGGVTYTQVGITRIRSDVQPGNIRLGENWLLPFFIMEPNATYISSNCIWVRSCSNNFTTSSVATLQSFPYAGDPSRAQQAQPVADGYGILLADVSLAVLHVVDGKPAGSGLYRLNNTLTYCDAGSSPGPAANGGLRNVDSNFALAAALRDPATSHISTTVAPLARTLGDGSDINVLNRSILVEPASHTAWNKPTTLLTFNLSAADIATTGTVLVTRNSTVHYQGFVVTDFQRLLAHRSTNSLDNPLYLGNLSVQPNGTVVLANCLFAVDCSGPGSTLPAVAAQLQGLTDVAGLAYPHTTEELSVALVAVDLAPGASDLGLPSGKLMIESSTFACMSRIQAGQIFVPSTESAGALFVRRGWPPALTILAGLVVLGLLGGFVLHRRRQRRKGAAYTMENSLVGCNSTLHESQTSLNKNNAAAAASAGTQLPGDSGKTHTRSSATSIDIGEFPGPKVRPPTASVVLDRARVSLNKHEIVLGPLLGRGSYGKVYKGSWKGQQVAVKIIEHREAAGSTLQQMNSAGQKENSHLDWAREAAIAAGISHPNVVATYRTCTEQMTANYRSHDGQPAKQLFETWMAMEYCDRGSLFEAKQDNTLVDPATGKRNLRDVVSCLVDIALAMDFLHSVPMIHGDLKPANVLLKTVPKGSNSRGFECKVADFGLSRAVAAEGHYHTQTIGTVAYMPPEVLLDGNISLAADVYSFGILMWALFTGTVPYTGLGIHQVIFKVIYQHARPDFPGELPPPVYAALMQKCWSQEPRDRPRFPQILQELGELQASLYADAALSACTSSAPASNIETPQPMTGQLHGFSRTSDSVMSSAASAQAGQLAEGRAPPSEATGHPLVSAQHPADKAPAESLASASASENDPAKAPVAGTEQVVGRSSTGPELLPGYIRVKNPPPS</sequence>
<dbReference type="PANTHER" id="PTHR44329:SF214">
    <property type="entry name" value="PROTEIN KINASE DOMAIN-CONTAINING PROTEIN"/>
    <property type="match status" value="1"/>
</dbReference>
<dbReference type="Gene3D" id="1.10.510.10">
    <property type="entry name" value="Transferase(Phosphotransferase) domain 1"/>
    <property type="match status" value="1"/>
</dbReference>
<evidence type="ECO:0000256" key="2">
    <source>
        <dbReference type="ARBA" id="ARBA00022679"/>
    </source>
</evidence>
<dbReference type="PANTHER" id="PTHR44329">
    <property type="entry name" value="SERINE/THREONINE-PROTEIN KINASE TNNI3K-RELATED"/>
    <property type="match status" value="1"/>
</dbReference>
<evidence type="ECO:0000256" key="5">
    <source>
        <dbReference type="ARBA" id="ARBA00022840"/>
    </source>
</evidence>
<evidence type="ECO:0000259" key="9">
    <source>
        <dbReference type="PROSITE" id="PS50011"/>
    </source>
</evidence>
<feature type="compositionally biased region" description="Low complexity" evidence="7">
    <location>
        <begin position="896"/>
        <end position="906"/>
    </location>
</feature>
<feature type="binding site" evidence="6">
    <location>
        <position position="545"/>
    </location>
    <ligand>
        <name>ATP</name>
        <dbReference type="ChEBI" id="CHEBI:30616"/>
    </ligand>
</feature>
<evidence type="ECO:0000256" key="1">
    <source>
        <dbReference type="ARBA" id="ARBA00022527"/>
    </source>
</evidence>
<evidence type="ECO:0000256" key="4">
    <source>
        <dbReference type="ARBA" id="ARBA00022777"/>
    </source>
</evidence>
<keyword evidence="11" id="KW-1185">Reference proteome</keyword>
<evidence type="ECO:0000313" key="10">
    <source>
        <dbReference type="EMBL" id="KAK9819992.1"/>
    </source>
</evidence>
<dbReference type="Gene3D" id="3.30.200.20">
    <property type="entry name" value="Phosphorylase Kinase, domain 1"/>
    <property type="match status" value="1"/>
</dbReference>
<dbReference type="EMBL" id="JALJOR010000003">
    <property type="protein sequence ID" value="KAK9819992.1"/>
    <property type="molecule type" value="Genomic_DNA"/>
</dbReference>
<keyword evidence="3 6" id="KW-0547">Nucleotide-binding</keyword>
<keyword evidence="2" id="KW-0808">Transferase</keyword>
<dbReference type="SMART" id="SM00220">
    <property type="entry name" value="S_TKc"/>
    <property type="match status" value="1"/>
</dbReference>
<protein>
    <recommendedName>
        <fullName evidence="9">Protein kinase domain-containing protein</fullName>
    </recommendedName>
</protein>
<evidence type="ECO:0000256" key="8">
    <source>
        <dbReference type="SAM" id="Phobius"/>
    </source>
</evidence>
<feature type="region of interest" description="Disordered" evidence="7">
    <location>
        <begin position="454"/>
        <end position="493"/>
    </location>
</feature>
<dbReference type="InterPro" id="IPR000719">
    <property type="entry name" value="Prot_kinase_dom"/>
</dbReference>
<keyword evidence="1" id="KW-0723">Serine/threonine-protein kinase</keyword>
<dbReference type="Pfam" id="PF07714">
    <property type="entry name" value="PK_Tyr_Ser-Thr"/>
    <property type="match status" value="1"/>
</dbReference>
<keyword evidence="5 6" id="KW-0067">ATP-binding</keyword>
<dbReference type="PRINTS" id="PR00109">
    <property type="entry name" value="TYRKINASE"/>
</dbReference>
<dbReference type="InterPro" id="IPR017441">
    <property type="entry name" value="Protein_kinase_ATP_BS"/>
</dbReference>
<dbReference type="PROSITE" id="PS00108">
    <property type="entry name" value="PROTEIN_KINASE_ST"/>
    <property type="match status" value="1"/>
</dbReference>
<dbReference type="SUPFAM" id="SSF56112">
    <property type="entry name" value="Protein kinase-like (PK-like)"/>
    <property type="match status" value="1"/>
</dbReference>
<evidence type="ECO:0000313" key="11">
    <source>
        <dbReference type="Proteomes" id="UP001489004"/>
    </source>
</evidence>
<dbReference type="InterPro" id="IPR051681">
    <property type="entry name" value="Ser/Thr_Kinases-Pseudokinases"/>
</dbReference>